<proteinExistence type="predicted"/>
<name>A0A0V1JRL6_TRIPS</name>
<dbReference type="EMBL" id="JYDV01000056">
    <property type="protein sequence ID" value="KRZ37615.1"/>
    <property type="molecule type" value="Genomic_DNA"/>
</dbReference>
<protein>
    <submittedName>
        <fullName evidence="1">Uncharacterized protein</fullName>
    </submittedName>
</protein>
<comment type="caution">
    <text evidence="1">The sequence shown here is derived from an EMBL/GenBank/DDBJ whole genome shotgun (WGS) entry which is preliminary data.</text>
</comment>
<reference evidence="1 2" key="1">
    <citation type="submission" date="2015-01" db="EMBL/GenBank/DDBJ databases">
        <title>Evolution of Trichinella species and genotypes.</title>
        <authorList>
            <person name="Korhonen P.K."/>
            <person name="Edoardo P."/>
            <person name="Giuseppe L.R."/>
            <person name="Gasser R.B."/>
        </authorList>
    </citation>
    <scope>NUCLEOTIDE SEQUENCE [LARGE SCALE GENOMIC DNA]</scope>
    <source>
        <strain evidence="1">ISS176</strain>
    </source>
</reference>
<accession>A0A0V1JRL6</accession>
<gene>
    <name evidence="1" type="ORF">T4C_6981</name>
</gene>
<dbReference type="AlphaFoldDB" id="A0A0V1JRL6"/>
<organism evidence="1 2">
    <name type="scientific">Trichinella pseudospiralis</name>
    <name type="common">Parasitic roundworm</name>
    <dbReference type="NCBI Taxonomy" id="6337"/>
    <lineage>
        <taxon>Eukaryota</taxon>
        <taxon>Metazoa</taxon>
        <taxon>Ecdysozoa</taxon>
        <taxon>Nematoda</taxon>
        <taxon>Enoplea</taxon>
        <taxon>Dorylaimia</taxon>
        <taxon>Trichinellida</taxon>
        <taxon>Trichinellidae</taxon>
        <taxon>Trichinella</taxon>
    </lineage>
</organism>
<dbReference type="Proteomes" id="UP000054826">
    <property type="component" value="Unassembled WGS sequence"/>
</dbReference>
<evidence type="ECO:0000313" key="2">
    <source>
        <dbReference type="Proteomes" id="UP000054826"/>
    </source>
</evidence>
<evidence type="ECO:0000313" key="1">
    <source>
        <dbReference type="EMBL" id="KRZ37615.1"/>
    </source>
</evidence>
<sequence>MMDIGTDGNWLATMLWNSAHISVLLANHLHRMDDWNAFGVNVQAGGTCSFSPKCCSKAAIRTSCR</sequence>